<evidence type="ECO:0000313" key="2">
    <source>
        <dbReference type="EMBL" id="CUV01852.1"/>
    </source>
</evidence>
<dbReference type="InterPro" id="IPR014748">
    <property type="entry name" value="Enoyl-CoA_hydra_C"/>
</dbReference>
<organism evidence="2">
    <name type="scientific">hydrothermal vent metagenome</name>
    <dbReference type="NCBI Taxonomy" id="652676"/>
    <lineage>
        <taxon>unclassified sequences</taxon>
        <taxon>metagenomes</taxon>
        <taxon>ecological metagenomes</taxon>
    </lineage>
</organism>
<proteinExistence type="predicted"/>
<dbReference type="Gene3D" id="1.10.12.10">
    <property type="entry name" value="Lyase 2-enoyl-coa Hydratase, Chain A, domain 2"/>
    <property type="match status" value="1"/>
</dbReference>
<dbReference type="Gene3D" id="3.90.226.20">
    <property type="match status" value="1"/>
</dbReference>
<dbReference type="GO" id="GO:0006635">
    <property type="term" value="P:fatty acid beta-oxidation"/>
    <property type="evidence" value="ECO:0007669"/>
    <property type="project" value="TreeGrafter"/>
</dbReference>
<dbReference type="EC" id="4.2.1.17" evidence="2"/>
<accession>A0A160V7L7</accession>
<dbReference type="PANTHER" id="PTHR11941:SF54">
    <property type="entry name" value="ENOYL-COA HYDRATASE, MITOCHONDRIAL"/>
    <property type="match status" value="1"/>
</dbReference>
<dbReference type="AlphaFoldDB" id="A0A160V7L7"/>
<sequence>MVERAQDLVKIHVSGLVFRSCLRDTFHTIFLVIKSQLSSVSKREAAIAIQSINLGPAILEKTAAVATLTLDRPDTGNQIDGEMADALGEACRLVAEDDQLRLLVLTANGDSFSIDGGSRNKEEGVPGNPAAHIAALAVPVLVALNGDATGPGLELALAGDLRICVPTARFGFPGLSQGILPQDGGTQRLPRLVGPAWARDMLLTGRIVNAKNALSIGLVNRVTEEPGQLADSVAELVAQIAGGSPLGARYAKEAVGKGMDLSLDQGLGLEADLNVILQSTADRAEGIKSFLEKRGSEFKGS</sequence>
<dbReference type="InterPro" id="IPR001753">
    <property type="entry name" value="Enoyl-CoA_hydra/iso"/>
</dbReference>
<reference evidence="2" key="1">
    <citation type="submission" date="2015-10" db="EMBL/GenBank/DDBJ databases">
        <authorList>
            <person name="Gilbert D.G."/>
        </authorList>
    </citation>
    <scope>NUCLEOTIDE SEQUENCE</scope>
</reference>
<gene>
    <name evidence="2" type="ORF">MGWOODY_Clf1100</name>
</gene>
<dbReference type="SUPFAM" id="SSF52096">
    <property type="entry name" value="ClpP/crotonase"/>
    <property type="match status" value="1"/>
</dbReference>
<name>A0A160V7L7_9ZZZZ</name>
<protein>
    <submittedName>
        <fullName evidence="2">Enoyl-CoA hydratase</fullName>
        <ecNumber evidence="2">4.2.1.17</ecNumber>
    </submittedName>
</protein>
<dbReference type="InterPro" id="IPR029045">
    <property type="entry name" value="ClpP/crotonase-like_dom_sf"/>
</dbReference>
<dbReference type="EMBL" id="FAXA01000146">
    <property type="protein sequence ID" value="CUV01852.1"/>
    <property type="molecule type" value="Genomic_DNA"/>
</dbReference>
<dbReference type="Pfam" id="PF00378">
    <property type="entry name" value="ECH_1"/>
    <property type="match status" value="1"/>
</dbReference>
<dbReference type="Gene3D" id="3.30.300.220">
    <property type="match status" value="1"/>
</dbReference>
<evidence type="ECO:0000256" key="1">
    <source>
        <dbReference type="ARBA" id="ARBA00023239"/>
    </source>
</evidence>
<dbReference type="PANTHER" id="PTHR11941">
    <property type="entry name" value="ENOYL-COA HYDRATASE-RELATED"/>
    <property type="match status" value="1"/>
</dbReference>
<dbReference type="CDD" id="cd06558">
    <property type="entry name" value="crotonase-like"/>
    <property type="match status" value="1"/>
</dbReference>
<keyword evidence="1 2" id="KW-0456">Lyase</keyword>
<dbReference type="GO" id="GO:0004300">
    <property type="term" value="F:enoyl-CoA hydratase activity"/>
    <property type="evidence" value="ECO:0007669"/>
    <property type="project" value="UniProtKB-EC"/>
</dbReference>